<proteinExistence type="predicted"/>
<protein>
    <recommendedName>
        <fullName evidence="2">HAT C-terminal dimerisation domain-containing protein</fullName>
    </recommendedName>
</protein>
<reference evidence="1" key="1">
    <citation type="journal article" date="2012" name="Mol. Plant Microbe Interact.">
        <title>A highly conserved effector in Fusarium oxysporum is required for full virulence on Arabidopsis.</title>
        <authorList>
            <person name="Thatcher L.F."/>
            <person name="Gardiner D.M."/>
            <person name="Kazan K."/>
            <person name="Manners J."/>
        </authorList>
    </citation>
    <scope>NUCLEOTIDE SEQUENCE [LARGE SCALE GENOMIC DNA]</scope>
    <source>
        <strain evidence="1">Fo5176</strain>
    </source>
</reference>
<evidence type="ECO:0000313" key="1">
    <source>
        <dbReference type="EMBL" id="EGU79526.1"/>
    </source>
</evidence>
<evidence type="ECO:0008006" key="2">
    <source>
        <dbReference type="Google" id="ProtNLM"/>
    </source>
</evidence>
<dbReference type="EMBL" id="AFQF01002630">
    <property type="protein sequence ID" value="EGU79526.1"/>
    <property type="molecule type" value="Genomic_DNA"/>
</dbReference>
<name>F9FU83_FUSOF</name>
<sequence>MTSLLTKFCRRREILRETTIPPYQPIEILWQSWWRRSSHLDAKVIQKYGLEKKIGFFTADNADLCETYIRTLLKMFNPRASPTELESLEGEWRIRCVGHILNLSAKAVLEGDSSDIFDSHIAEKDQKEERELLCEWRKRGPLGKLHNLAHWIRRSPQRREFFLSTRSGKIDQSIIAELGEWFVDDTLKGLMVKADNDP</sequence>
<accession>F9FU83</accession>
<dbReference type="AlphaFoldDB" id="F9FU83"/>
<dbReference type="SUPFAM" id="SSF53098">
    <property type="entry name" value="Ribonuclease H-like"/>
    <property type="match status" value="1"/>
</dbReference>
<organism evidence="1">
    <name type="scientific">Fusarium oxysporum (strain Fo5176)</name>
    <name type="common">Fusarium vascular wilt</name>
    <dbReference type="NCBI Taxonomy" id="660025"/>
    <lineage>
        <taxon>Eukaryota</taxon>
        <taxon>Fungi</taxon>
        <taxon>Dikarya</taxon>
        <taxon>Ascomycota</taxon>
        <taxon>Pezizomycotina</taxon>
        <taxon>Sordariomycetes</taxon>
        <taxon>Hypocreomycetidae</taxon>
        <taxon>Hypocreales</taxon>
        <taxon>Nectriaceae</taxon>
        <taxon>Fusarium</taxon>
        <taxon>Fusarium oxysporum species complex</taxon>
    </lineage>
</organism>
<dbReference type="InterPro" id="IPR012337">
    <property type="entry name" value="RNaseH-like_sf"/>
</dbReference>
<gene>
    <name evidence="1" type="ORF">FOXB_09964</name>
</gene>
<comment type="caution">
    <text evidence="1">The sequence shown here is derived from an EMBL/GenBank/DDBJ whole genome shotgun (WGS) entry which is preliminary data.</text>
</comment>